<dbReference type="InterPro" id="IPR049050">
    <property type="entry name" value="nSTAND3"/>
</dbReference>
<evidence type="ECO:0000313" key="2">
    <source>
        <dbReference type="EMBL" id="GAA3782014.1"/>
    </source>
</evidence>
<gene>
    <name evidence="2" type="ORF">GCM10022403_015710</name>
</gene>
<dbReference type="RefSeq" id="WP_275774127.1">
    <property type="nucleotide sequence ID" value="NZ_BAABDE010000006.1"/>
</dbReference>
<proteinExistence type="predicted"/>
<organism evidence="2 3">
    <name type="scientific">Streptomyces coacervatus</name>
    <dbReference type="NCBI Taxonomy" id="647381"/>
    <lineage>
        <taxon>Bacteria</taxon>
        <taxon>Bacillati</taxon>
        <taxon>Actinomycetota</taxon>
        <taxon>Actinomycetes</taxon>
        <taxon>Kitasatosporales</taxon>
        <taxon>Streptomycetaceae</taxon>
        <taxon>Streptomyces</taxon>
    </lineage>
</organism>
<dbReference type="Pfam" id="PF20720">
    <property type="entry name" value="nSTAND3"/>
    <property type="match status" value="1"/>
</dbReference>
<comment type="caution">
    <text evidence="2">The sequence shown here is derived from an EMBL/GenBank/DDBJ whole genome shotgun (WGS) entry which is preliminary data.</text>
</comment>
<reference evidence="3" key="1">
    <citation type="journal article" date="2019" name="Int. J. Syst. Evol. Microbiol.">
        <title>The Global Catalogue of Microorganisms (GCM) 10K type strain sequencing project: providing services to taxonomists for standard genome sequencing and annotation.</title>
        <authorList>
            <consortium name="The Broad Institute Genomics Platform"/>
            <consortium name="The Broad Institute Genome Sequencing Center for Infectious Disease"/>
            <person name="Wu L."/>
            <person name="Ma J."/>
        </authorList>
    </citation>
    <scope>NUCLEOTIDE SEQUENCE [LARGE SCALE GENOMIC DNA]</scope>
    <source>
        <strain evidence="3">JCM 17138</strain>
    </source>
</reference>
<name>A0ABP7H2Z4_9ACTN</name>
<dbReference type="Proteomes" id="UP001501009">
    <property type="component" value="Unassembled WGS sequence"/>
</dbReference>
<feature type="domain" description="Novel STAND NTPase 3" evidence="1">
    <location>
        <begin position="52"/>
        <end position="100"/>
    </location>
</feature>
<sequence>MSDSFDTTVTGAQSVFAGSGTQNNYFNVEDTSIPESTRPLALDHLAWLRQRFVEPKGFQQALDVLDQTNTVLVDGDPGSGRNATARMLLYRCSEQQGELHEFLPEDTAGNPLLDRSQIDSGQRLLLDLSAKSSAEWAALHHQLPAFHDTVRKQGARLAVVLPHVVPKTIHPELGPHLVSITRPSAGVVLRRGLHRELPPDSMDPWPQELDHYLSGDPPLLDVAQLCRLIAEAHRADRTANFAMWCTTALAAVNRLPEDVAAHVVALADSRQKALLLTTAMLDESRSDAVYDVCEALLRTVRLPADERPLLEREDLSQRFREIKAAPDVNGRVRFTALDYAQAVRTHFWNHMPGLRPRLLSWVSRSVSLDSLTDRDRAALTAHLTEQILRTGQFDDLLPLIRAWIRRPGTGTRLAAGQALADGVRHPVHGREVRARLYQWSRNASLTDELAQVLIDVCAGPLGERYPDQAMVRLHHLARQTRHRPGAEQRLVELSLRDHHLRRRMLYRLADYLPQGPRDADARLFVLLTDPVALTEAGPRPLALLDQSGVRDAVTTGWSALLHAGQPSTWSRHLNTWLTAAEEPEDGRRDQLLDVLVAACRGHPSALGRLYALAVRHPVEPVLLRKIDAAQGIRSFRPSR</sequence>
<evidence type="ECO:0000313" key="3">
    <source>
        <dbReference type="Proteomes" id="UP001501009"/>
    </source>
</evidence>
<dbReference type="EMBL" id="BAABDE010000006">
    <property type="protein sequence ID" value="GAA3782014.1"/>
    <property type="molecule type" value="Genomic_DNA"/>
</dbReference>
<evidence type="ECO:0000259" key="1">
    <source>
        <dbReference type="Pfam" id="PF20720"/>
    </source>
</evidence>
<keyword evidence="3" id="KW-1185">Reference proteome</keyword>
<accession>A0ABP7H2Z4</accession>
<protein>
    <recommendedName>
        <fullName evidence="1">Novel STAND NTPase 3 domain-containing protein</fullName>
    </recommendedName>
</protein>